<dbReference type="InterPro" id="IPR008197">
    <property type="entry name" value="WAP_dom"/>
</dbReference>
<dbReference type="GO" id="GO:0005576">
    <property type="term" value="C:extracellular region"/>
    <property type="evidence" value="ECO:0007669"/>
    <property type="project" value="InterPro"/>
</dbReference>
<evidence type="ECO:0000259" key="1">
    <source>
        <dbReference type="Pfam" id="PF00095"/>
    </source>
</evidence>
<proteinExistence type="predicted"/>
<accession>A0A5N5TDH2</accession>
<organism evidence="2 3">
    <name type="scientific">Armadillidium nasatum</name>
    <dbReference type="NCBI Taxonomy" id="96803"/>
    <lineage>
        <taxon>Eukaryota</taxon>
        <taxon>Metazoa</taxon>
        <taxon>Ecdysozoa</taxon>
        <taxon>Arthropoda</taxon>
        <taxon>Crustacea</taxon>
        <taxon>Multicrustacea</taxon>
        <taxon>Malacostraca</taxon>
        <taxon>Eumalacostraca</taxon>
        <taxon>Peracarida</taxon>
        <taxon>Isopoda</taxon>
        <taxon>Oniscidea</taxon>
        <taxon>Crinocheta</taxon>
        <taxon>Armadillidiidae</taxon>
        <taxon>Armadillidium</taxon>
    </lineage>
</organism>
<keyword evidence="3" id="KW-1185">Reference proteome</keyword>
<dbReference type="OrthoDB" id="6377052at2759"/>
<name>A0A5N5TDH2_9CRUS</name>
<dbReference type="GO" id="GO:0030414">
    <property type="term" value="F:peptidase inhibitor activity"/>
    <property type="evidence" value="ECO:0007669"/>
    <property type="project" value="InterPro"/>
</dbReference>
<protein>
    <recommendedName>
        <fullName evidence="1">WAP domain-containing protein</fullName>
    </recommendedName>
</protein>
<feature type="domain" description="WAP" evidence="1">
    <location>
        <begin position="103"/>
        <end position="131"/>
    </location>
</feature>
<evidence type="ECO:0000313" key="3">
    <source>
        <dbReference type="Proteomes" id="UP000326759"/>
    </source>
</evidence>
<dbReference type="Pfam" id="PF00095">
    <property type="entry name" value="WAP"/>
    <property type="match status" value="1"/>
</dbReference>
<gene>
    <name evidence="2" type="ORF">Anas_04714</name>
</gene>
<dbReference type="Proteomes" id="UP000326759">
    <property type="component" value="Unassembled WGS sequence"/>
</dbReference>
<sequence length="155" mass="17769">MNQKSKFDLRNLPETSKAAAKRKLIRIRPMSCRYYCVYGDKVYCCDDGSRPLPPDHDSHNGRCPTKKETVCKKGGIYLHIHVAKMMTKTGGRLLSSRGRNDHHPSCASDGYCSEDEKCCENICAKKHTCLKALYDYDGARLDNLKKKYAKRKRYL</sequence>
<comment type="caution">
    <text evidence="2">The sequence shown here is derived from an EMBL/GenBank/DDBJ whole genome shotgun (WGS) entry which is preliminary data.</text>
</comment>
<dbReference type="EMBL" id="SEYY01002552">
    <property type="protein sequence ID" value="KAB7504703.1"/>
    <property type="molecule type" value="Genomic_DNA"/>
</dbReference>
<reference evidence="2 3" key="1">
    <citation type="journal article" date="2019" name="PLoS Biol.">
        <title>Sex chromosomes control vertical transmission of feminizing Wolbachia symbionts in an isopod.</title>
        <authorList>
            <person name="Becking T."/>
            <person name="Chebbi M.A."/>
            <person name="Giraud I."/>
            <person name="Moumen B."/>
            <person name="Laverre T."/>
            <person name="Caubet Y."/>
            <person name="Peccoud J."/>
            <person name="Gilbert C."/>
            <person name="Cordaux R."/>
        </authorList>
    </citation>
    <scope>NUCLEOTIDE SEQUENCE [LARGE SCALE GENOMIC DNA]</scope>
    <source>
        <strain evidence="2">ANa2</strain>
        <tissue evidence="2">Whole body excluding digestive tract and cuticle</tissue>
    </source>
</reference>
<dbReference type="AlphaFoldDB" id="A0A5N5TDH2"/>
<evidence type="ECO:0000313" key="2">
    <source>
        <dbReference type="EMBL" id="KAB7504703.1"/>
    </source>
</evidence>